<feature type="transmembrane region" description="Helical" evidence="10">
    <location>
        <begin position="95"/>
        <end position="115"/>
    </location>
</feature>
<feature type="transmembrane region" description="Helical" evidence="10">
    <location>
        <begin position="321"/>
        <end position="339"/>
    </location>
</feature>
<dbReference type="STRING" id="1217970.SAMN05444002_1710"/>
<dbReference type="GO" id="GO:0005886">
    <property type="term" value="C:plasma membrane"/>
    <property type="evidence" value="ECO:0007669"/>
    <property type="project" value="UniProtKB-SubCell"/>
</dbReference>
<evidence type="ECO:0000256" key="7">
    <source>
        <dbReference type="ARBA" id="ARBA00023065"/>
    </source>
</evidence>
<feature type="transmembrane region" description="Helical" evidence="10">
    <location>
        <begin position="31"/>
        <end position="51"/>
    </location>
</feature>
<dbReference type="Pfam" id="PF00999">
    <property type="entry name" value="Na_H_Exchanger"/>
    <property type="match status" value="1"/>
</dbReference>
<dbReference type="InterPro" id="IPR006153">
    <property type="entry name" value="Cation/H_exchanger_TM"/>
</dbReference>
<proteinExistence type="predicted"/>
<dbReference type="PANTHER" id="PTHR32507:SF8">
    <property type="entry name" value="CNH1P"/>
    <property type="match status" value="1"/>
</dbReference>
<reference evidence="13" key="1">
    <citation type="submission" date="2016-11" db="EMBL/GenBank/DDBJ databases">
        <authorList>
            <person name="Varghese N."/>
            <person name="Submissions S."/>
        </authorList>
    </citation>
    <scope>NUCLEOTIDE SEQUENCE [LARGE SCALE GENOMIC DNA]</scope>
    <source>
        <strain evidence="13">DSM 29440</strain>
    </source>
</reference>
<feature type="transmembrane region" description="Helical" evidence="10">
    <location>
        <begin position="345"/>
        <end position="365"/>
    </location>
</feature>
<dbReference type="AlphaFoldDB" id="A0A1N6FJ42"/>
<keyword evidence="4" id="KW-1003">Cell membrane</keyword>
<dbReference type="GO" id="GO:1902600">
    <property type="term" value="P:proton transmembrane transport"/>
    <property type="evidence" value="ECO:0007669"/>
    <property type="project" value="InterPro"/>
</dbReference>
<accession>A0A1N6FJ42</accession>
<dbReference type="Gene3D" id="1.20.1530.20">
    <property type="match status" value="1"/>
</dbReference>
<evidence type="ECO:0000256" key="8">
    <source>
        <dbReference type="ARBA" id="ARBA00023136"/>
    </source>
</evidence>
<sequence>MRGPCRNGPRNDENQDDRGQNHVNDDAFFSFAPYHLTLALVGAVVVAARWLPRLVSSREPAAAPLMILMGAGAVLLVPQMALMPDPREAPRAWELVSELTVIVALFGAGMRIDSLRPWRRWWPTARLLLLTMPLTILAVALMGFWLGGLTVAGALLLGAVLAPTDPVLAADVQVGPPHEGEEHPVRFTLTTEAALNDGLAFPFVYLGLIVAAQGVAPESWLAEWLALDVIYRIAVGVLMGWVGGRLLGLALFRLPRNAVLAETGSGVVAFAGVLLCYGSTELVEGYGFIAVAVLGLTLRRVEEDHHFHRRLHDFSESIEHALTAVLLVALGTMLPLLLADLDWTHVAIALALILVVRPVAGWLGLAGSDLNRRSRAVVAVYGVRGIGSIYYLCYAGSHMEFVNEAQIWSLVALVILLSTLLHGFSVGWAMDRLDTDSDRD</sequence>
<evidence type="ECO:0000259" key="11">
    <source>
        <dbReference type="Pfam" id="PF00999"/>
    </source>
</evidence>
<feature type="transmembrane region" description="Helical" evidence="10">
    <location>
        <begin position="127"/>
        <end position="160"/>
    </location>
</feature>
<feature type="transmembrane region" description="Helical" evidence="10">
    <location>
        <begin position="409"/>
        <end position="430"/>
    </location>
</feature>
<evidence type="ECO:0000313" key="12">
    <source>
        <dbReference type="EMBL" id="SIN95272.1"/>
    </source>
</evidence>
<keyword evidence="13" id="KW-1185">Reference proteome</keyword>
<feature type="region of interest" description="Disordered" evidence="9">
    <location>
        <begin position="1"/>
        <end position="20"/>
    </location>
</feature>
<evidence type="ECO:0000256" key="6">
    <source>
        <dbReference type="ARBA" id="ARBA00022989"/>
    </source>
</evidence>
<evidence type="ECO:0000256" key="10">
    <source>
        <dbReference type="SAM" id="Phobius"/>
    </source>
</evidence>
<feature type="transmembrane region" description="Helical" evidence="10">
    <location>
        <begin position="259"/>
        <end position="280"/>
    </location>
</feature>
<feature type="transmembrane region" description="Helical" evidence="10">
    <location>
        <begin position="286"/>
        <end position="301"/>
    </location>
</feature>
<keyword evidence="2" id="KW-0813">Transport</keyword>
<feature type="transmembrane region" description="Helical" evidence="10">
    <location>
        <begin position="63"/>
        <end position="83"/>
    </location>
</feature>
<evidence type="ECO:0000313" key="13">
    <source>
        <dbReference type="Proteomes" id="UP000184932"/>
    </source>
</evidence>
<evidence type="ECO:0000256" key="5">
    <source>
        <dbReference type="ARBA" id="ARBA00022692"/>
    </source>
</evidence>
<keyword evidence="3" id="KW-0050">Antiport</keyword>
<feature type="transmembrane region" description="Helical" evidence="10">
    <location>
        <begin position="229"/>
        <end position="252"/>
    </location>
</feature>
<dbReference type="GO" id="GO:0015297">
    <property type="term" value="F:antiporter activity"/>
    <property type="evidence" value="ECO:0007669"/>
    <property type="project" value="UniProtKB-KW"/>
</dbReference>
<keyword evidence="5 10" id="KW-0812">Transmembrane</keyword>
<organism evidence="12 13">
    <name type="scientific">Vannielia litorea</name>
    <dbReference type="NCBI Taxonomy" id="1217970"/>
    <lineage>
        <taxon>Bacteria</taxon>
        <taxon>Pseudomonadati</taxon>
        <taxon>Pseudomonadota</taxon>
        <taxon>Alphaproteobacteria</taxon>
        <taxon>Rhodobacterales</taxon>
        <taxon>Paracoccaceae</taxon>
        <taxon>Vannielia</taxon>
    </lineage>
</organism>
<gene>
    <name evidence="12" type="ORF">SAMN05444002_1710</name>
</gene>
<comment type="subcellular location">
    <subcellularLocation>
        <location evidence="1">Cell membrane</location>
        <topology evidence="1">Multi-pass membrane protein</topology>
    </subcellularLocation>
</comment>
<evidence type="ECO:0000256" key="1">
    <source>
        <dbReference type="ARBA" id="ARBA00004651"/>
    </source>
</evidence>
<evidence type="ECO:0000256" key="9">
    <source>
        <dbReference type="SAM" id="MobiDB-lite"/>
    </source>
</evidence>
<dbReference type="Proteomes" id="UP000184932">
    <property type="component" value="Unassembled WGS sequence"/>
</dbReference>
<feature type="compositionally biased region" description="Basic and acidic residues" evidence="9">
    <location>
        <begin position="9"/>
        <end position="20"/>
    </location>
</feature>
<dbReference type="InterPro" id="IPR038770">
    <property type="entry name" value="Na+/solute_symporter_sf"/>
</dbReference>
<evidence type="ECO:0000256" key="4">
    <source>
        <dbReference type="ARBA" id="ARBA00022475"/>
    </source>
</evidence>
<dbReference type="EMBL" id="FSRL01000001">
    <property type="protein sequence ID" value="SIN95272.1"/>
    <property type="molecule type" value="Genomic_DNA"/>
</dbReference>
<evidence type="ECO:0000256" key="2">
    <source>
        <dbReference type="ARBA" id="ARBA00022448"/>
    </source>
</evidence>
<keyword evidence="7" id="KW-0406">Ion transport</keyword>
<name>A0A1N6FJ42_9RHOB</name>
<evidence type="ECO:0000256" key="3">
    <source>
        <dbReference type="ARBA" id="ARBA00022449"/>
    </source>
</evidence>
<feature type="transmembrane region" description="Helical" evidence="10">
    <location>
        <begin position="377"/>
        <end position="397"/>
    </location>
</feature>
<keyword evidence="6 10" id="KW-1133">Transmembrane helix</keyword>
<dbReference type="PANTHER" id="PTHR32507">
    <property type="entry name" value="NA(+)/H(+) ANTIPORTER 1"/>
    <property type="match status" value="1"/>
</dbReference>
<protein>
    <submittedName>
        <fullName evidence="12">Sodium/proton antiporter, CPA1 family</fullName>
    </submittedName>
</protein>
<keyword evidence="8 10" id="KW-0472">Membrane</keyword>
<feature type="domain" description="Cation/H+ exchanger transmembrane" evidence="11">
    <location>
        <begin position="67"/>
        <end position="430"/>
    </location>
</feature>